<feature type="compositionally biased region" description="Polar residues" evidence="4">
    <location>
        <begin position="354"/>
        <end position="391"/>
    </location>
</feature>
<dbReference type="Pfam" id="PF00076">
    <property type="entry name" value="RRM_1"/>
    <property type="match status" value="2"/>
</dbReference>
<name>W8ADG4_CERCA</name>
<reference evidence="6" key="2">
    <citation type="journal article" date="2014" name="BMC Genomics">
        <title>A genomic perspective to assessing quality of mass-reared SIT flies used in Mediterranean fruit fly (Ceratitis capitata) eradication in California.</title>
        <authorList>
            <person name="Calla B."/>
            <person name="Hall B."/>
            <person name="Hou S."/>
            <person name="Geib S.M."/>
        </authorList>
    </citation>
    <scope>NUCLEOTIDE SEQUENCE</scope>
</reference>
<dbReference type="FunFam" id="3.30.70.330:FF:000554">
    <property type="entry name" value="Uncharacterized protein, isoform A"/>
    <property type="match status" value="1"/>
</dbReference>
<dbReference type="InterPro" id="IPR000504">
    <property type="entry name" value="RRM_dom"/>
</dbReference>
<dbReference type="CDD" id="cd12328">
    <property type="entry name" value="RRM2_hnRNPA_like"/>
    <property type="match status" value="1"/>
</dbReference>
<dbReference type="GO" id="GO:0000398">
    <property type="term" value="P:mRNA splicing, via spliceosome"/>
    <property type="evidence" value="ECO:0007669"/>
    <property type="project" value="TreeGrafter"/>
</dbReference>
<keyword evidence="2 3" id="KW-0694">RNA-binding</keyword>
<reference evidence="6" key="1">
    <citation type="submission" date="2013-07" db="EMBL/GenBank/DDBJ databases">
        <authorList>
            <person name="Geib S."/>
        </authorList>
    </citation>
    <scope>NUCLEOTIDE SEQUENCE</scope>
</reference>
<organism evidence="6">
    <name type="scientific">Ceratitis capitata</name>
    <name type="common">Mediterranean fruit fly</name>
    <name type="synonym">Tephritis capitata</name>
    <dbReference type="NCBI Taxonomy" id="7213"/>
    <lineage>
        <taxon>Eukaryota</taxon>
        <taxon>Metazoa</taxon>
        <taxon>Ecdysozoa</taxon>
        <taxon>Arthropoda</taxon>
        <taxon>Hexapoda</taxon>
        <taxon>Insecta</taxon>
        <taxon>Pterygota</taxon>
        <taxon>Neoptera</taxon>
        <taxon>Endopterygota</taxon>
        <taxon>Diptera</taxon>
        <taxon>Brachycera</taxon>
        <taxon>Muscomorpha</taxon>
        <taxon>Tephritoidea</taxon>
        <taxon>Tephritidae</taxon>
        <taxon>Ceratitis</taxon>
        <taxon>Ceratitis</taxon>
    </lineage>
</organism>
<dbReference type="Gene3D" id="3.30.70.330">
    <property type="match status" value="2"/>
</dbReference>
<evidence type="ECO:0000256" key="4">
    <source>
        <dbReference type="SAM" id="MobiDB-lite"/>
    </source>
</evidence>
<feature type="region of interest" description="Disordered" evidence="4">
    <location>
        <begin position="213"/>
        <end position="232"/>
    </location>
</feature>
<dbReference type="PANTHER" id="PTHR48026">
    <property type="entry name" value="HOMOLOGOUS TO DROSOPHILA SQD (SQUID) PROTEIN"/>
    <property type="match status" value="1"/>
</dbReference>
<feature type="compositionally biased region" description="Low complexity" evidence="4">
    <location>
        <begin position="398"/>
        <end position="409"/>
    </location>
</feature>
<dbReference type="SUPFAM" id="SSF54928">
    <property type="entry name" value="RNA-binding domain, RBD"/>
    <property type="match status" value="1"/>
</dbReference>
<dbReference type="PANTHER" id="PTHR48026:SF14">
    <property type="entry name" value="HETEROGENEOUS NUCLEAR RIBONUCLEOPROTEIN A1"/>
    <property type="match status" value="1"/>
</dbReference>
<feature type="non-terminal residue" evidence="6">
    <location>
        <position position="1"/>
    </location>
</feature>
<keyword evidence="6" id="KW-0687">Ribonucleoprotein</keyword>
<evidence type="ECO:0000256" key="2">
    <source>
        <dbReference type="ARBA" id="ARBA00022884"/>
    </source>
</evidence>
<protein>
    <submittedName>
        <fullName evidence="6">Ribonucleoprotein RB97D</fullName>
    </submittedName>
</protein>
<dbReference type="PROSITE" id="PS50102">
    <property type="entry name" value="RRM"/>
    <property type="match status" value="2"/>
</dbReference>
<feature type="region of interest" description="Disordered" evidence="4">
    <location>
        <begin position="354"/>
        <end position="422"/>
    </location>
</feature>
<dbReference type="OrthoDB" id="1875751at2759"/>
<gene>
    <name evidence="6" type="primary">RB97D</name>
</gene>
<feature type="domain" description="RRM" evidence="5">
    <location>
        <begin position="126"/>
        <end position="201"/>
    </location>
</feature>
<accession>W8ADG4</accession>
<dbReference type="GO" id="GO:0003730">
    <property type="term" value="F:mRNA 3'-UTR binding"/>
    <property type="evidence" value="ECO:0007669"/>
    <property type="project" value="TreeGrafter"/>
</dbReference>
<dbReference type="GO" id="GO:0071013">
    <property type="term" value="C:catalytic step 2 spliceosome"/>
    <property type="evidence" value="ECO:0007669"/>
    <property type="project" value="TreeGrafter"/>
</dbReference>
<dbReference type="InterPro" id="IPR035979">
    <property type="entry name" value="RBD_domain_sf"/>
</dbReference>
<evidence type="ECO:0000256" key="1">
    <source>
        <dbReference type="ARBA" id="ARBA00022737"/>
    </source>
</evidence>
<feature type="domain" description="RRM" evidence="5">
    <location>
        <begin position="35"/>
        <end position="111"/>
    </location>
</feature>
<feature type="compositionally biased region" description="Polar residues" evidence="4">
    <location>
        <begin position="410"/>
        <end position="422"/>
    </location>
</feature>
<dbReference type="InterPro" id="IPR012677">
    <property type="entry name" value="Nucleotide-bd_a/b_plait_sf"/>
</dbReference>
<dbReference type="SMART" id="SM00360">
    <property type="entry name" value="RRM"/>
    <property type="match status" value="2"/>
</dbReference>
<dbReference type="EMBL" id="GAMC01020475">
    <property type="protein sequence ID" value="JAB86080.1"/>
    <property type="molecule type" value="mRNA"/>
</dbReference>
<keyword evidence="1" id="KW-0677">Repeat</keyword>
<proteinExistence type="evidence at transcript level"/>
<evidence type="ECO:0000313" key="6">
    <source>
        <dbReference type="EMBL" id="JAB86080.1"/>
    </source>
</evidence>
<dbReference type="AlphaFoldDB" id="W8ADG4"/>
<dbReference type="GO" id="GO:0098687">
    <property type="term" value="C:chromosomal region"/>
    <property type="evidence" value="ECO:0007669"/>
    <property type="project" value="UniProtKB-ARBA"/>
</dbReference>
<sequence length="422" mass="44979">LKKINMIKAAENIYQTPHKPEEHQNGGEVEVDHLRKMFIGGLSAVTTEESLRAFYKQWGDVVDAIVMRDPATKRSRGFGFITYSDTFMVDRAQAARPHVIDGKQVDSKRALPKPELGKPEASTTVKKIFVGGLKENHDEQALTEHFSQFGNVVGVKILTDKTTGRKRGFAFVEFDDYDAVDKAVLHKNHTIKYVLVDVKKSVYKQELAKKRATQAQQAGVPPGAPQANGYQQPAAPYAQQPAYGYPPQMGPPAYNGWGGYPQAAPPTAYQQPPPAPVASYGAYTAPPQNGAAPGWGAPAAYAAPTAWPQNGYAAAPPTAAPVPPPTAAPAAAPTVNSWNGAAAAPTAAAPQSFGDYQQSYNGGPQKAGSLQGNRMNPYSVSSAPSYGSTASAGYLNESISTGKSSSKNSAYKTHVSQSKRPY</sequence>
<evidence type="ECO:0000256" key="3">
    <source>
        <dbReference type="PROSITE-ProRule" id="PRU00176"/>
    </source>
</evidence>
<evidence type="ECO:0000259" key="5">
    <source>
        <dbReference type="PROSITE" id="PS50102"/>
    </source>
</evidence>
<dbReference type="FunFam" id="3.30.70.330:FF:000040">
    <property type="entry name" value="Heterogeneous nuclear ribonucleoprotein A2/B1"/>
    <property type="match status" value="1"/>
</dbReference>